<dbReference type="EMBL" id="JAVIDL010000001">
    <property type="protein sequence ID" value="MDQ8934323.1"/>
    <property type="molecule type" value="Genomic_DNA"/>
</dbReference>
<dbReference type="Gene3D" id="1.20.1740.10">
    <property type="entry name" value="Amino acid/polyamine transporter I"/>
    <property type="match status" value="1"/>
</dbReference>
<keyword evidence="5" id="KW-0029">Amino-acid transport</keyword>
<comment type="caution">
    <text evidence="10">The sequence shown here is derived from an EMBL/GenBank/DDBJ whole genome shotgun (WGS) entry which is preliminary data.</text>
</comment>
<keyword evidence="7 8" id="KW-0472">Membrane</keyword>
<feature type="transmembrane region" description="Helical" evidence="8">
    <location>
        <begin position="205"/>
        <end position="229"/>
    </location>
</feature>
<dbReference type="InterPro" id="IPR004841">
    <property type="entry name" value="AA-permease/SLC12A_dom"/>
</dbReference>
<dbReference type="GO" id="GO:0055085">
    <property type="term" value="P:transmembrane transport"/>
    <property type="evidence" value="ECO:0007669"/>
    <property type="project" value="InterPro"/>
</dbReference>
<dbReference type="FunFam" id="1.20.1740.10:FF:000001">
    <property type="entry name" value="Amino acid permease"/>
    <property type="match status" value="1"/>
</dbReference>
<gene>
    <name evidence="10" type="ORF">RFH47_00980</name>
</gene>
<feature type="transmembrane region" description="Helical" evidence="8">
    <location>
        <begin position="369"/>
        <end position="393"/>
    </location>
</feature>
<evidence type="ECO:0000313" key="10">
    <source>
        <dbReference type="EMBL" id="MDQ8934323.1"/>
    </source>
</evidence>
<evidence type="ECO:0000256" key="2">
    <source>
        <dbReference type="ARBA" id="ARBA00022448"/>
    </source>
</evidence>
<feature type="transmembrane region" description="Helical" evidence="8">
    <location>
        <begin position="439"/>
        <end position="457"/>
    </location>
</feature>
<feature type="transmembrane region" description="Helical" evidence="8">
    <location>
        <begin position="131"/>
        <end position="151"/>
    </location>
</feature>
<dbReference type="AlphaFoldDB" id="A0AAW8J5C1"/>
<dbReference type="Proteomes" id="UP001243844">
    <property type="component" value="Unassembled WGS sequence"/>
</dbReference>
<accession>A0AAW8J5C1</accession>
<evidence type="ECO:0000256" key="3">
    <source>
        <dbReference type="ARBA" id="ARBA00022475"/>
    </source>
</evidence>
<evidence type="ECO:0000256" key="4">
    <source>
        <dbReference type="ARBA" id="ARBA00022692"/>
    </source>
</evidence>
<comment type="subcellular location">
    <subcellularLocation>
        <location evidence="1">Cell membrane</location>
        <topology evidence="1">Multi-pass membrane protein</topology>
    </subcellularLocation>
</comment>
<feature type="transmembrane region" description="Helical" evidence="8">
    <location>
        <begin position="414"/>
        <end position="433"/>
    </location>
</feature>
<dbReference type="PIRSF" id="PIRSF006060">
    <property type="entry name" value="AA_transporter"/>
    <property type="match status" value="1"/>
</dbReference>
<dbReference type="GO" id="GO:0006865">
    <property type="term" value="P:amino acid transport"/>
    <property type="evidence" value="ECO:0007669"/>
    <property type="project" value="UniProtKB-KW"/>
</dbReference>
<proteinExistence type="predicted"/>
<keyword evidence="6 8" id="KW-1133">Transmembrane helix</keyword>
<feature type="transmembrane region" description="Helical" evidence="8">
    <location>
        <begin position="163"/>
        <end position="185"/>
    </location>
</feature>
<feature type="transmembrane region" description="Helical" evidence="8">
    <location>
        <begin position="250"/>
        <end position="273"/>
    </location>
</feature>
<keyword evidence="2" id="KW-0813">Transport</keyword>
<name>A0AAW8J5C1_9GAMM</name>
<dbReference type="GO" id="GO:0005886">
    <property type="term" value="C:plasma membrane"/>
    <property type="evidence" value="ECO:0007669"/>
    <property type="project" value="UniProtKB-SubCell"/>
</dbReference>
<dbReference type="PANTHER" id="PTHR43495">
    <property type="entry name" value="GABA PERMEASE"/>
    <property type="match status" value="1"/>
</dbReference>
<evidence type="ECO:0000313" key="11">
    <source>
        <dbReference type="Proteomes" id="UP001243844"/>
    </source>
</evidence>
<feature type="transmembrane region" description="Helical" evidence="8">
    <location>
        <begin position="285"/>
        <end position="309"/>
    </location>
</feature>
<feature type="domain" description="Amino acid permease/ SLC12A" evidence="9">
    <location>
        <begin position="25"/>
        <end position="457"/>
    </location>
</feature>
<evidence type="ECO:0000256" key="5">
    <source>
        <dbReference type="ARBA" id="ARBA00022970"/>
    </source>
</evidence>
<keyword evidence="3" id="KW-1003">Cell membrane</keyword>
<evidence type="ECO:0000256" key="6">
    <source>
        <dbReference type="ARBA" id="ARBA00022989"/>
    </source>
</evidence>
<organism evidence="10 11">
    <name type="scientific">Acinetobacter rudis</name>
    <dbReference type="NCBI Taxonomy" id="632955"/>
    <lineage>
        <taxon>Bacteria</taxon>
        <taxon>Pseudomonadati</taxon>
        <taxon>Pseudomonadota</taxon>
        <taxon>Gammaproteobacteria</taxon>
        <taxon>Moraxellales</taxon>
        <taxon>Moraxellaceae</taxon>
        <taxon>Acinetobacter</taxon>
    </lineage>
</organism>
<reference evidence="10" key="1">
    <citation type="submission" date="2023-08" db="EMBL/GenBank/DDBJ databases">
        <title>Emergence of clinically-relevant ST2 carbapenem-resistant Acinetobacter baumannii strains in hospital sewages in Zhejiang, East of China.</title>
        <authorList>
            <person name="Kaichao C."/>
            <person name="Zhang R."/>
        </authorList>
    </citation>
    <scope>NUCLEOTIDE SEQUENCE</scope>
    <source>
        <strain evidence="10">M-RB-37</strain>
    </source>
</reference>
<evidence type="ECO:0000256" key="8">
    <source>
        <dbReference type="SAM" id="Phobius"/>
    </source>
</evidence>
<evidence type="ECO:0000256" key="1">
    <source>
        <dbReference type="ARBA" id="ARBA00004651"/>
    </source>
</evidence>
<feature type="transmembrane region" description="Helical" evidence="8">
    <location>
        <begin position="98"/>
        <end position="125"/>
    </location>
</feature>
<dbReference type="Pfam" id="PF00324">
    <property type="entry name" value="AA_permease"/>
    <property type="match status" value="1"/>
</dbReference>
<dbReference type="PANTHER" id="PTHR43495:SF2">
    <property type="entry name" value="D-SERINE_D-ALANINE_GLYCINE TRANSPORTER"/>
    <property type="match status" value="1"/>
</dbReference>
<evidence type="ECO:0000259" key="9">
    <source>
        <dbReference type="Pfam" id="PF00324"/>
    </source>
</evidence>
<feature type="transmembrane region" description="Helical" evidence="8">
    <location>
        <begin position="55"/>
        <end position="77"/>
    </location>
</feature>
<keyword evidence="4 8" id="KW-0812">Transmembrane</keyword>
<feature type="transmembrane region" description="Helical" evidence="8">
    <location>
        <begin position="343"/>
        <end position="363"/>
    </location>
</feature>
<sequence>MDAEKSQHDLAQAPPELHKGLNNRHIQLIALGGAIGSGLFMGSGKTIHLSGSSIILTYMVVGFFMFLMMRAIGELLLSNSSYNSFVDFTSEYLGDWAGFFLGWSYWLCWVISCIGDVVVIGGYIQFWFPDLSLWIPAVCSLLFLVCVNLFSVKNFGEVEFWFAVIKVLAILVLIVVGFSMIFTGFTSPNGVTASLSHIVEQGTIFPNGAFGFIAGFQIAIFSFMGVELLGITAGETKDPEKNLPKAINSIPLRIMLFYILSLICIISITSWQYVSPDKSPFVEVFTLAGIHIAAALMNFVVLTSALSAVNSGIFSTSRMLFGLACQKDAPHVFEKLNTKKIPFSSLFFSAIGMLIGVLLLVIIPSVMQLYTLLSTLCAILILFVWGLMVCAYLSYRKKRPDLHESSKYKMPAGITLSYACLVFFGFALVALLFEEDTRIGMYIAPFWFLWLVVAFKYRDQILAYFRKKFN</sequence>
<evidence type="ECO:0000256" key="7">
    <source>
        <dbReference type="ARBA" id="ARBA00023136"/>
    </source>
</evidence>
<dbReference type="RefSeq" id="WP_308974726.1">
    <property type="nucleotide sequence ID" value="NZ_JAVIDL010000001.1"/>
</dbReference>
<protein>
    <submittedName>
        <fullName evidence="10">Amino acid permease</fullName>
    </submittedName>
</protein>